<evidence type="ECO:0000256" key="3">
    <source>
        <dbReference type="ARBA" id="ARBA00022448"/>
    </source>
</evidence>
<keyword evidence="7 9" id="KW-1133">Transmembrane helix</keyword>
<evidence type="ECO:0000256" key="8">
    <source>
        <dbReference type="ARBA" id="ARBA00023136"/>
    </source>
</evidence>
<name>A0ABR7HM74_9FIRM</name>
<comment type="subcellular location">
    <subcellularLocation>
        <location evidence="1 9">Cell membrane</location>
        <topology evidence="1 9">Multi-pass membrane protein</topology>
    </subcellularLocation>
</comment>
<evidence type="ECO:0000256" key="6">
    <source>
        <dbReference type="ARBA" id="ARBA00022692"/>
    </source>
</evidence>
<keyword evidence="3 9" id="KW-0813">Transport</keyword>
<dbReference type="RefSeq" id="WP_186935706.1">
    <property type="nucleotide sequence ID" value="NZ_JACOPS010000004.1"/>
</dbReference>
<keyword evidence="13" id="KW-1185">Reference proteome</keyword>
<feature type="transmembrane region" description="Helical" evidence="9">
    <location>
        <begin position="266"/>
        <end position="287"/>
    </location>
</feature>
<keyword evidence="5 10" id="KW-0762">Sugar transport</keyword>
<dbReference type="Gene3D" id="1.10.3720.10">
    <property type="entry name" value="MetI-like"/>
    <property type="match status" value="1"/>
</dbReference>
<evidence type="ECO:0000313" key="13">
    <source>
        <dbReference type="Proteomes" id="UP000636755"/>
    </source>
</evidence>
<feature type="transmembrane region" description="Helical" evidence="9">
    <location>
        <begin position="194"/>
        <end position="220"/>
    </location>
</feature>
<protein>
    <recommendedName>
        <fullName evidence="10">Maltose/maltodextrin transport system permease protein</fullName>
    </recommendedName>
</protein>
<comment type="caution">
    <text evidence="12">The sequence shown here is derived from an EMBL/GenBank/DDBJ whole genome shotgun (WGS) entry which is preliminary data.</text>
</comment>
<dbReference type="PROSITE" id="PS50928">
    <property type="entry name" value="ABC_TM1"/>
    <property type="match status" value="1"/>
</dbReference>
<keyword evidence="4 10" id="KW-1003">Cell membrane</keyword>
<evidence type="ECO:0000256" key="4">
    <source>
        <dbReference type="ARBA" id="ARBA00022475"/>
    </source>
</evidence>
<reference evidence="12 13" key="1">
    <citation type="submission" date="2020-08" db="EMBL/GenBank/DDBJ databases">
        <title>Genome public.</title>
        <authorList>
            <person name="Liu C."/>
            <person name="Sun Q."/>
        </authorList>
    </citation>
    <scope>NUCLEOTIDE SEQUENCE [LARGE SCALE GENOMIC DNA]</scope>
    <source>
        <strain evidence="12 13">NSJ-71</strain>
    </source>
</reference>
<keyword evidence="6 9" id="KW-0812">Transmembrane</keyword>
<dbReference type="Proteomes" id="UP000636755">
    <property type="component" value="Unassembled WGS sequence"/>
</dbReference>
<feature type="transmembrane region" description="Helical" evidence="9">
    <location>
        <begin position="469"/>
        <end position="491"/>
    </location>
</feature>
<gene>
    <name evidence="12" type="ORF">H8R91_08740</name>
</gene>
<organism evidence="12 13">
    <name type="scientific">Ruminococcus intestinalis</name>
    <dbReference type="NCBI Taxonomy" id="2763066"/>
    <lineage>
        <taxon>Bacteria</taxon>
        <taxon>Bacillati</taxon>
        <taxon>Bacillota</taxon>
        <taxon>Clostridia</taxon>
        <taxon>Eubacteriales</taxon>
        <taxon>Oscillospiraceae</taxon>
        <taxon>Ruminococcus</taxon>
    </lineage>
</organism>
<accession>A0ABR7HM74</accession>
<dbReference type="SUPFAM" id="SSF161098">
    <property type="entry name" value="MetI-like"/>
    <property type="match status" value="1"/>
</dbReference>
<dbReference type="Pfam" id="PF00528">
    <property type="entry name" value="BPD_transp_1"/>
    <property type="match status" value="1"/>
</dbReference>
<dbReference type="InterPro" id="IPR035906">
    <property type="entry name" value="MetI-like_sf"/>
</dbReference>
<feature type="transmembrane region" description="Helical" evidence="9">
    <location>
        <begin position="87"/>
        <end position="108"/>
    </location>
</feature>
<dbReference type="PANTHER" id="PTHR47314:SF1">
    <property type="entry name" value="MALTOSE_MALTODEXTRIN TRANSPORT SYSTEM PERMEASE PROTEIN MALF"/>
    <property type="match status" value="1"/>
</dbReference>
<evidence type="ECO:0000256" key="1">
    <source>
        <dbReference type="ARBA" id="ARBA00004651"/>
    </source>
</evidence>
<proteinExistence type="inferred from homology"/>
<dbReference type="PANTHER" id="PTHR47314">
    <property type="entry name" value="MALTOSE/MALTODEXTRIN TRANSPORT SYSTEM PERMEASE PROTEIN MALF"/>
    <property type="match status" value="1"/>
</dbReference>
<comment type="similarity">
    <text evidence="2 10">Belongs to the binding-protein-dependent transport system permease family. MalFG subfamily.</text>
</comment>
<dbReference type="CDD" id="cd06261">
    <property type="entry name" value="TM_PBP2"/>
    <property type="match status" value="1"/>
</dbReference>
<evidence type="ECO:0000256" key="10">
    <source>
        <dbReference type="RuleBase" id="RU367050"/>
    </source>
</evidence>
<dbReference type="InterPro" id="IPR000515">
    <property type="entry name" value="MetI-like"/>
</dbReference>
<evidence type="ECO:0000256" key="7">
    <source>
        <dbReference type="ARBA" id="ARBA00022989"/>
    </source>
</evidence>
<feature type="transmembrane region" description="Helical" evidence="9">
    <location>
        <begin position="137"/>
        <end position="159"/>
    </location>
</feature>
<feature type="domain" description="ABC transmembrane type-1" evidence="11">
    <location>
        <begin position="262"/>
        <end position="490"/>
    </location>
</feature>
<evidence type="ECO:0000256" key="9">
    <source>
        <dbReference type="RuleBase" id="RU363032"/>
    </source>
</evidence>
<sequence>MKYIDYVQLNPFQKFAYNAKNFFKALPGKVAGFFKALGNAIVKFFLGIGKGFANYGKTFVNGDIMTKLSYLIFGLGDISKGKYYKGILFFLSEVLYILYMVFFGWGYISKFGSLGTVETHTEMDGIFPVTVYGDNSMLILLYSVLTIVITVVVFAIYIANIKDAYKHQLLVAAGKKPTSLRTDIKEFLDGKYHITLLSFPVLMIGIFQILPLIFMILIAFTNYDLQHMPPGTLFHWVGFQNFTSVFDVANSATRATTFVELAKWTLVWAVCATFTNYILGMIIALMINKKGIKFKALWRTLFVIAIAVPQFVSLLLMNQMLQTDGAFNVLLTDISRLFNPDAAVVEIQWLNTDPNIAKIVVIIVNLWVGIPYTILSMSGILMNIPEDLYESARIDGAGPVKTFTSITLPYMLFVTTPQLITQFVGNINNFNVIYLLTGGGPTTEKFYQAGYTDILVTWLFKLTMNSSDYNLAAAIGIIVFIICAVLSLIVFNSSKSAKDEEAFS</sequence>
<comment type="function">
    <text evidence="10">Part of the ABC transporter complex MalEFGK involved in maltose/maltodextrin import. Probably responsible for the translocation of the substrate across the membrane.</text>
</comment>
<evidence type="ECO:0000256" key="2">
    <source>
        <dbReference type="ARBA" id="ARBA00009047"/>
    </source>
</evidence>
<evidence type="ECO:0000259" key="11">
    <source>
        <dbReference type="PROSITE" id="PS50928"/>
    </source>
</evidence>
<keyword evidence="8 9" id="KW-0472">Membrane</keyword>
<evidence type="ECO:0000313" key="12">
    <source>
        <dbReference type="EMBL" id="MBC5728598.1"/>
    </source>
</evidence>
<dbReference type="EMBL" id="JACOPS010000004">
    <property type="protein sequence ID" value="MBC5728598.1"/>
    <property type="molecule type" value="Genomic_DNA"/>
</dbReference>
<evidence type="ECO:0000256" key="5">
    <source>
        <dbReference type="ARBA" id="ARBA00022597"/>
    </source>
</evidence>
<feature type="transmembrane region" description="Helical" evidence="9">
    <location>
        <begin position="356"/>
        <end position="375"/>
    </location>
</feature>
<feature type="transmembrane region" description="Helical" evidence="9">
    <location>
        <begin position="296"/>
        <end position="317"/>
    </location>
</feature>